<dbReference type="InterPro" id="IPR041657">
    <property type="entry name" value="HTH_17"/>
</dbReference>
<dbReference type="Pfam" id="PF12728">
    <property type="entry name" value="HTH_17"/>
    <property type="match status" value="1"/>
</dbReference>
<organism evidence="2 3">
    <name type="scientific">Bradyrhizobium jicamae</name>
    <dbReference type="NCBI Taxonomy" id="280332"/>
    <lineage>
        <taxon>Bacteria</taxon>
        <taxon>Pseudomonadati</taxon>
        <taxon>Pseudomonadota</taxon>
        <taxon>Alphaproteobacteria</taxon>
        <taxon>Hyphomicrobiales</taxon>
        <taxon>Nitrobacteraceae</taxon>
        <taxon>Bradyrhizobium</taxon>
    </lineage>
</organism>
<gene>
    <name evidence="2" type="ORF">JQ615_41040</name>
</gene>
<reference evidence="3" key="1">
    <citation type="journal article" date="2021" name="ISME J.">
        <title>Evolutionary origin and ecological implication of a unique nif island in free-living Bradyrhizobium lineages.</title>
        <authorList>
            <person name="Tao J."/>
        </authorList>
    </citation>
    <scope>NUCLEOTIDE SEQUENCE [LARGE SCALE GENOMIC DNA]</scope>
    <source>
        <strain evidence="3">SZCCT0434</strain>
    </source>
</reference>
<evidence type="ECO:0000313" key="2">
    <source>
        <dbReference type="EMBL" id="MBR0801731.1"/>
    </source>
</evidence>
<dbReference type="EMBL" id="JAFCJH010000102">
    <property type="protein sequence ID" value="MBR0801731.1"/>
    <property type="molecule type" value="Genomic_DNA"/>
</dbReference>
<dbReference type="NCBIfam" id="TIGR01764">
    <property type="entry name" value="excise"/>
    <property type="match status" value="1"/>
</dbReference>
<sequence length="64" mass="6940">MENGSNEDKRLVYEVPEAGALLGLGRNASYEAAKRGDIPTIRIGRLIRVPKAAFDLMLARVGAK</sequence>
<evidence type="ECO:0000259" key="1">
    <source>
        <dbReference type="Pfam" id="PF12728"/>
    </source>
</evidence>
<proteinExistence type="predicted"/>
<dbReference type="RefSeq" id="WP_212495655.1">
    <property type="nucleotide sequence ID" value="NZ_JAFCJH010000102.1"/>
</dbReference>
<dbReference type="Proteomes" id="UP001315278">
    <property type="component" value="Unassembled WGS sequence"/>
</dbReference>
<evidence type="ECO:0000313" key="3">
    <source>
        <dbReference type="Proteomes" id="UP001315278"/>
    </source>
</evidence>
<accession>A0ABS5FYD4</accession>
<name>A0ABS5FYD4_9BRAD</name>
<comment type="caution">
    <text evidence="2">The sequence shown here is derived from an EMBL/GenBank/DDBJ whole genome shotgun (WGS) entry which is preliminary data.</text>
</comment>
<keyword evidence="3" id="KW-1185">Reference proteome</keyword>
<dbReference type="InterPro" id="IPR010093">
    <property type="entry name" value="SinI_DNA-bd"/>
</dbReference>
<feature type="domain" description="Helix-turn-helix" evidence="1">
    <location>
        <begin position="13"/>
        <end position="60"/>
    </location>
</feature>
<protein>
    <submittedName>
        <fullName evidence="2">Helix-turn-helix domain-containing protein</fullName>
    </submittedName>
</protein>